<evidence type="ECO:0000256" key="4">
    <source>
        <dbReference type="ARBA" id="ARBA00023121"/>
    </source>
</evidence>
<keyword evidence="2" id="KW-0863">Zinc-finger</keyword>
<dbReference type="AlphaFoldDB" id="A0A7S1GRH1"/>
<sequence>MERLFGAPVSRLTTISPSSDHSLQTCLISGEQWDELLHQKEKPQYERCHLFPAHKQTNWHYIRIPFAFNNITVTISLSHNLANVVGLMKQAPRTPERLCIHDPRRLGAVFLEANGSFCGEEEGQERKEKIQE</sequence>
<gene>
    <name evidence="6" type="ORF">CTEN0397_LOCUS16445</name>
</gene>
<dbReference type="Pfam" id="PF12743">
    <property type="entry name" value="ESR1_C"/>
    <property type="match status" value="1"/>
</dbReference>
<dbReference type="GO" id="GO:0008270">
    <property type="term" value="F:zinc ion binding"/>
    <property type="evidence" value="ECO:0007669"/>
    <property type="project" value="UniProtKB-KW"/>
</dbReference>
<feature type="domain" description="Oestrogen-type nuclear receptor final C-terminal" evidence="5">
    <location>
        <begin position="10"/>
        <end position="31"/>
    </location>
</feature>
<keyword evidence="4" id="KW-0446">Lipid-binding</keyword>
<evidence type="ECO:0000313" key="6">
    <source>
        <dbReference type="EMBL" id="CAD8945241.1"/>
    </source>
</evidence>
<reference evidence="6" key="1">
    <citation type="submission" date="2021-01" db="EMBL/GenBank/DDBJ databases">
        <authorList>
            <person name="Corre E."/>
            <person name="Pelletier E."/>
            <person name="Niang G."/>
            <person name="Scheremetjew M."/>
            <person name="Finn R."/>
            <person name="Kale V."/>
            <person name="Holt S."/>
            <person name="Cochrane G."/>
            <person name="Meng A."/>
            <person name="Brown T."/>
            <person name="Cohen L."/>
        </authorList>
    </citation>
    <scope>NUCLEOTIDE SEQUENCE</scope>
    <source>
        <strain evidence="6">ECT3854</strain>
    </source>
</reference>
<dbReference type="EMBL" id="HBFW01025623">
    <property type="protein sequence ID" value="CAD8945241.1"/>
    <property type="molecule type" value="Transcribed_RNA"/>
</dbReference>
<dbReference type="GO" id="GO:0008289">
    <property type="term" value="F:lipid binding"/>
    <property type="evidence" value="ECO:0007669"/>
    <property type="project" value="UniProtKB-KW"/>
</dbReference>
<keyword evidence="1" id="KW-0479">Metal-binding</keyword>
<dbReference type="InterPro" id="IPR024736">
    <property type="entry name" value="Oestrogen-typ_rcpt_final_C_dom"/>
</dbReference>
<protein>
    <recommendedName>
        <fullName evidence="5">Oestrogen-type nuclear receptor final C-terminal domain-containing protein</fullName>
    </recommendedName>
</protein>
<organism evidence="6">
    <name type="scientific">Cyclophora tenuis</name>
    <name type="common">Marine diatom</name>
    <dbReference type="NCBI Taxonomy" id="216820"/>
    <lineage>
        <taxon>Eukaryota</taxon>
        <taxon>Sar</taxon>
        <taxon>Stramenopiles</taxon>
        <taxon>Ochrophyta</taxon>
        <taxon>Bacillariophyta</taxon>
        <taxon>Fragilariophyceae</taxon>
        <taxon>Fragilariophycidae</taxon>
        <taxon>Cyclophorales</taxon>
        <taxon>Cyclophoraceae</taxon>
        <taxon>Cyclophora</taxon>
    </lineage>
</organism>
<evidence type="ECO:0000256" key="3">
    <source>
        <dbReference type="ARBA" id="ARBA00022833"/>
    </source>
</evidence>
<accession>A0A7S1GRH1</accession>
<evidence type="ECO:0000259" key="5">
    <source>
        <dbReference type="Pfam" id="PF12743"/>
    </source>
</evidence>
<evidence type="ECO:0000256" key="1">
    <source>
        <dbReference type="ARBA" id="ARBA00022723"/>
    </source>
</evidence>
<proteinExistence type="predicted"/>
<evidence type="ECO:0000256" key="2">
    <source>
        <dbReference type="ARBA" id="ARBA00022771"/>
    </source>
</evidence>
<keyword evidence="3" id="KW-0862">Zinc</keyword>
<name>A0A7S1GRH1_CYCTE</name>